<dbReference type="Proteomes" id="UP000252519">
    <property type="component" value="Unassembled WGS sequence"/>
</dbReference>
<organism evidence="2 3">
    <name type="scientific">Ancylostoma caninum</name>
    <name type="common">Dog hookworm</name>
    <dbReference type="NCBI Taxonomy" id="29170"/>
    <lineage>
        <taxon>Eukaryota</taxon>
        <taxon>Metazoa</taxon>
        <taxon>Ecdysozoa</taxon>
        <taxon>Nematoda</taxon>
        <taxon>Chromadorea</taxon>
        <taxon>Rhabditida</taxon>
        <taxon>Rhabditina</taxon>
        <taxon>Rhabditomorpha</taxon>
        <taxon>Strongyloidea</taxon>
        <taxon>Ancylostomatidae</taxon>
        <taxon>Ancylostomatinae</taxon>
        <taxon>Ancylostoma</taxon>
    </lineage>
</organism>
<comment type="caution">
    <text evidence="2">The sequence shown here is derived from an EMBL/GenBank/DDBJ whole genome shotgun (WGS) entry which is preliminary data.</text>
</comment>
<reference evidence="2 3" key="1">
    <citation type="submission" date="2014-10" db="EMBL/GenBank/DDBJ databases">
        <title>Draft genome of the hookworm Ancylostoma caninum.</title>
        <authorList>
            <person name="Mitreva M."/>
        </authorList>
    </citation>
    <scope>NUCLEOTIDE SEQUENCE [LARGE SCALE GENOMIC DNA]</scope>
    <source>
        <strain evidence="2 3">Baltimore</strain>
    </source>
</reference>
<feature type="transmembrane region" description="Helical" evidence="1">
    <location>
        <begin position="6"/>
        <end position="31"/>
    </location>
</feature>
<accession>A0A368H4A8</accession>
<sequence>MGKEGVLKAIVGVVLLLIVLATFGISIAVLVEVVNINNKSNNNVNPVNPLNPGRILLI</sequence>
<evidence type="ECO:0000313" key="2">
    <source>
        <dbReference type="EMBL" id="RCN50077.1"/>
    </source>
</evidence>
<keyword evidence="1" id="KW-0472">Membrane</keyword>
<dbReference type="EMBL" id="JOJR01000027">
    <property type="protein sequence ID" value="RCN50077.1"/>
    <property type="molecule type" value="Genomic_DNA"/>
</dbReference>
<dbReference type="AlphaFoldDB" id="A0A368H4A8"/>
<evidence type="ECO:0000256" key="1">
    <source>
        <dbReference type="SAM" id="Phobius"/>
    </source>
</evidence>
<gene>
    <name evidence="2" type="ORF">ANCCAN_03908</name>
</gene>
<keyword evidence="3" id="KW-1185">Reference proteome</keyword>
<keyword evidence="1" id="KW-1133">Transmembrane helix</keyword>
<proteinExistence type="predicted"/>
<protein>
    <submittedName>
        <fullName evidence="2">Uncharacterized protein</fullName>
    </submittedName>
</protein>
<name>A0A368H4A8_ANCCA</name>
<evidence type="ECO:0000313" key="3">
    <source>
        <dbReference type="Proteomes" id="UP000252519"/>
    </source>
</evidence>
<keyword evidence="1" id="KW-0812">Transmembrane</keyword>